<comment type="caution">
    <text evidence="3">The sequence shown here is derived from an EMBL/GenBank/DDBJ whole genome shotgun (WGS) entry which is preliminary data.</text>
</comment>
<comment type="cofactor">
    <cofactor evidence="2">
        <name>Mg(2+)</name>
        <dbReference type="ChEBI" id="CHEBI:18420"/>
    </cofactor>
</comment>
<dbReference type="SFLD" id="SFLDS00005">
    <property type="entry name" value="Isoprenoid_Synthase_Type_I"/>
    <property type="match status" value="1"/>
</dbReference>
<dbReference type="Proteomes" id="UP001552479">
    <property type="component" value="Unassembled WGS sequence"/>
</dbReference>
<proteinExistence type="inferred from homology"/>
<evidence type="ECO:0000256" key="2">
    <source>
        <dbReference type="RuleBase" id="RU366034"/>
    </source>
</evidence>
<dbReference type="EMBL" id="JBFASG010000060">
    <property type="protein sequence ID" value="MEV4927824.1"/>
    <property type="molecule type" value="Genomic_DNA"/>
</dbReference>
<organism evidence="3 4">
    <name type="scientific">Streptomyces roseoverticillatus</name>
    <dbReference type="NCBI Taxonomy" id="66429"/>
    <lineage>
        <taxon>Bacteria</taxon>
        <taxon>Bacillati</taxon>
        <taxon>Actinomycetota</taxon>
        <taxon>Actinomycetes</taxon>
        <taxon>Kitasatosporales</taxon>
        <taxon>Streptomycetaceae</taxon>
        <taxon>Streptomyces</taxon>
    </lineage>
</organism>
<name>A0ABV3J5B5_9ACTN</name>
<evidence type="ECO:0000313" key="4">
    <source>
        <dbReference type="Proteomes" id="UP001552479"/>
    </source>
</evidence>
<keyword evidence="2" id="KW-0479">Metal-binding</keyword>
<sequence length="350" mass="39091">MPLTPRTDVLGRTVDLPELLAGLKAELHPDHEFIRTATTPWTRNHLHRMGLSADWIDVFVSMRHDNWPCWVYPRGITHRVRASADLTICVSVCDNLLTDMQRGLRPDRTAAVTDTVLRVVSGTADPGNDPLSVMTAQAWNGLTASMRPSQCQRVLAGIHDYVKGEAMADEIHRTGRRLTIEDYLPMRGYAIGARPWTAMLDHVLGVDLPDDLLDSAELCRARELAVLHSALVNDLFSFGRECREGQWPFNALGILHFHEGLSLQEATDALCELITDHERQLQDIVNTMRGGPWAGHPALNVYLEGLGHFIAGNVPYHFFSPRYGGRGHVWDGRTTSGRATFLGDRLRITP</sequence>
<dbReference type="InterPro" id="IPR034686">
    <property type="entry name" value="Terpene_cyclase-like_2"/>
</dbReference>
<evidence type="ECO:0000313" key="3">
    <source>
        <dbReference type="EMBL" id="MEV4927824.1"/>
    </source>
</evidence>
<dbReference type="InterPro" id="IPR008949">
    <property type="entry name" value="Isoprenoid_synthase_dom_sf"/>
</dbReference>
<keyword evidence="4" id="KW-1185">Reference proteome</keyword>
<comment type="similarity">
    <text evidence="2">Belongs to the terpene synthase family.</text>
</comment>
<keyword evidence="1 2" id="KW-0456">Lyase</keyword>
<gene>
    <name evidence="3" type="ORF">AB0L03_34320</name>
</gene>
<accession>A0ABV3J5B5</accession>
<evidence type="ECO:0000256" key="1">
    <source>
        <dbReference type="ARBA" id="ARBA00023239"/>
    </source>
</evidence>
<reference evidence="3 4" key="1">
    <citation type="submission" date="2024-06" db="EMBL/GenBank/DDBJ databases">
        <title>The Natural Products Discovery Center: Release of the First 8490 Sequenced Strains for Exploring Actinobacteria Biosynthetic Diversity.</title>
        <authorList>
            <person name="Kalkreuter E."/>
            <person name="Kautsar S.A."/>
            <person name="Yang D."/>
            <person name="Bader C.D."/>
            <person name="Teijaro C.N."/>
            <person name="Fluegel L."/>
            <person name="Davis C.M."/>
            <person name="Simpson J.R."/>
            <person name="Lauterbach L."/>
            <person name="Steele A.D."/>
            <person name="Gui C."/>
            <person name="Meng S."/>
            <person name="Li G."/>
            <person name="Viehrig K."/>
            <person name="Ye F."/>
            <person name="Su P."/>
            <person name="Kiefer A.F."/>
            <person name="Nichols A."/>
            <person name="Cepeda A.J."/>
            <person name="Yan W."/>
            <person name="Fan B."/>
            <person name="Jiang Y."/>
            <person name="Adhikari A."/>
            <person name="Zheng C.-J."/>
            <person name="Schuster L."/>
            <person name="Cowan T.M."/>
            <person name="Smanski M.J."/>
            <person name="Chevrette M.G."/>
            <person name="De Carvalho L.P.S."/>
            <person name="Shen B."/>
        </authorList>
    </citation>
    <scope>NUCLEOTIDE SEQUENCE [LARGE SCALE GENOMIC DNA]</scope>
    <source>
        <strain evidence="3 4">NPDC053791</strain>
    </source>
</reference>
<dbReference type="PANTHER" id="PTHR35201">
    <property type="entry name" value="TERPENE SYNTHASE"/>
    <property type="match status" value="1"/>
</dbReference>
<dbReference type="SUPFAM" id="SSF48576">
    <property type="entry name" value="Terpenoid synthases"/>
    <property type="match status" value="1"/>
</dbReference>
<dbReference type="PANTHER" id="PTHR35201:SF4">
    <property type="entry name" value="BETA-PINACENE SYNTHASE-RELATED"/>
    <property type="match status" value="1"/>
</dbReference>
<dbReference type="SFLD" id="SFLDG01020">
    <property type="entry name" value="Terpene_Cyclase_Like_2"/>
    <property type="match status" value="1"/>
</dbReference>
<dbReference type="RefSeq" id="WP_366090871.1">
    <property type="nucleotide sequence ID" value="NZ_JBFASG010000060.1"/>
</dbReference>
<protein>
    <recommendedName>
        <fullName evidence="2">Terpene synthase</fullName>
        <ecNumber evidence="2">4.2.3.-</ecNumber>
    </recommendedName>
</protein>
<keyword evidence="2" id="KW-0460">Magnesium</keyword>
<dbReference type="EC" id="4.2.3.-" evidence="2"/>
<dbReference type="Pfam" id="PF19086">
    <property type="entry name" value="Terpene_syn_C_2"/>
    <property type="match status" value="1"/>
</dbReference>
<dbReference type="Gene3D" id="1.10.600.10">
    <property type="entry name" value="Farnesyl Diphosphate Synthase"/>
    <property type="match status" value="1"/>
</dbReference>